<evidence type="ECO:0000256" key="2">
    <source>
        <dbReference type="SAM" id="Phobius"/>
    </source>
</evidence>
<evidence type="ECO:0000313" key="4">
    <source>
        <dbReference type="Proteomes" id="UP001153328"/>
    </source>
</evidence>
<dbReference type="EMBL" id="CAJVAX010000017">
    <property type="protein sequence ID" value="CAG7643542.1"/>
    <property type="molecule type" value="Genomic_DNA"/>
</dbReference>
<keyword evidence="2" id="KW-0472">Membrane</keyword>
<evidence type="ECO:0000256" key="1">
    <source>
        <dbReference type="SAM" id="MobiDB-lite"/>
    </source>
</evidence>
<name>A0A9W4H1T0_9ACTN</name>
<dbReference type="Proteomes" id="UP001153328">
    <property type="component" value="Unassembled WGS sequence"/>
</dbReference>
<reference evidence="3" key="1">
    <citation type="submission" date="2021-06" db="EMBL/GenBank/DDBJ databases">
        <authorList>
            <person name="Arsene-Ploetze F."/>
        </authorList>
    </citation>
    <scope>NUCLEOTIDE SEQUENCE</scope>
    <source>
        <strain evidence="3">SBRY1</strain>
    </source>
</reference>
<dbReference type="AlphaFoldDB" id="A0A9W4H1T0"/>
<feature type="region of interest" description="Disordered" evidence="1">
    <location>
        <begin position="66"/>
        <end position="95"/>
    </location>
</feature>
<dbReference type="RefSeq" id="WP_205043096.1">
    <property type="nucleotide sequence ID" value="NZ_CAJVAX010000017.1"/>
</dbReference>
<keyword evidence="2" id="KW-0812">Transmembrane</keyword>
<keyword evidence="4" id="KW-1185">Reference proteome</keyword>
<gene>
    <name evidence="3" type="ORF">SBRY_30836</name>
</gene>
<keyword evidence="2" id="KW-1133">Transmembrane helix</keyword>
<accession>A0A9W4H1T0</accession>
<feature type="transmembrane region" description="Helical" evidence="2">
    <location>
        <begin position="136"/>
        <end position="157"/>
    </location>
</feature>
<sequence>MGKKNEDEIKRALGIPSWRNLSKDKVIKFAAMMPDMATEVRMKIVEQFPNFKDLAKNSVDAVRAAHESTLSANEKSEDNFHRASQQQRDVLEKDLNRDDLSWEERKFFHETFRENVSQESQKDSENKHFLEREHRVVAAVAGAAMVLGAVFVGARVMGEGKDDSDGPAEV</sequence>
<organism evidence="3 4">
    <name type="scientific">Actinacidiphila bryophytorum</name>
    <dbReference type="NCBI Taxonomy" id="1436133"/>
    <lineage>
        <taxon>Bacteria</taxon>
        <taxon>Bacillati</taxon>
        <taxon>Actinomycetota</taxon>
        <taxon>Actinomycetes</taxon>
        <taxon>Kitasatosporales</taxon>
        <taxon>Streptomycetaceae</taxon>
        <taxon>Actinacidiphila</taxon>
    </lineage>
</organism>
<protein>
    <submittedName>
        <fullName evidence="3">Uncharacterized protein</fullName>
    </submittedName>
</protein>
<comment type="caution">
    <text evidence="3">The sequence shown here is derived from an EMBL/GenBank/DDBJ whole genome shotgun (WGS) entry which is preliminary data.</text>
</comment>
<proteinExistence type="predicted"/>
<evidence type="ECO:0000313" key="3">
    <source>
        <dbReference type="EMBL" id="CAG7643542.1"/>
    </source>
</evidence>